<reference evidence="4 5" key="1">
    <citation type="submission" date="2018-04" db="EMBL/GenBank/DDBJ databases">
        <title>Genomic Encyclopedia of Archaeal and Bacterial Type Strains, Phase II (KMG-II): from individual species to whole genera.</title>
        <authorList>
            <person name="Goeker M."/>
        </authorList>
    </citation>
    <scope>NUCLEOTIDE SEQUENCE [LARGE SCALE GENOMIC DNA]</scope>
    <source>
        <strain evidence="4 5">DSM 26809</strain>
    </source>
</reference>
<dbReference type="Proteomes" id="UP000244168">
    <property type="component" value="Unassembled WGS sequence"/>
</dbReference>
<proteinExistence type="predicted"/>
<evidence type="ECO:0000259" key="3">
    <source>
        <dbReference type="Pfam" id="PF03781"/>
    </source>
</evidence>
<name>A0A2T5J875_9SPHI</name>
<dbReference type="PANTHER" id="PTHR23150">
    <property type="entry name" value="SULFATASE MODIFYING FACTOR 1, 2"/>
    <property type="match status" value="1"/>
</dbReference>
<feature type="chain" id="PRO_5015606981" evidence="2">
    <location>
        <begin position="21"/>
        <end position="551"/>
    </location>
</feature>
<dbReference type="SUPFAM" id="SSF56436">
    <property type="entry name" value="C-type lectin-like"/>
    <property type="match status" value="1"/>
</dbReference>
<dbReference type="GO" id="GO:0120147">
    <property type="term" value="F:formylglycine-generating oxidase activity"/>
    <property type="evidence" value="ECO:0007669"/>
    <property type="project" value="TreeGrafter"/>
</dbReference>
<feature type="domain" description="Sulfatase-modifying factor enzyme-like" evidence="3">
    <location>
        <begin position="55"/>
        <end position="368"/>
    </location>
</feature>
<feature type="region of interest" description="Disordered" evidence="1">
    <location>
        <begin position="528"/>
        <end position="551"/>
    </location>
</feature>
<comment type="caution">
    <text evidence="4">The sequence shown here is derived from an EMBL/GenBank/DDBJ whole genome shotgun (WGS) entry which is preliminary data.</text>
</comment>
<dbReference type="EMBL" id="QAOQ01000005">
    <property type="protein sequence ID" value="PTQ95655.1"/>
    <property type="molecule type" value="Genomic_DNA"/>
</dbReference>
<dbReference type="OrthoDB" id="9773278at2"/>
<gene>
    <name evidence="4" type="ORF">C8P68_105160</name>
</gene>
<dbReference type="PROSITE" id="PS51257">
    <property type="entry name" value="PROKAR_LIPOPROTEIN"/>
    <property type="match status" value="1"/>
</dbReference>
<dbReference type="PANTHER" id="PTHR23150:SF19">
    <property type="entry name" value="FORMYLGLYCINE-GENERATING ENZYME"/>
    <property type="match status" value="1"/>
</dbReference>
<dbReference type="InterPro" id="IPR005532">
    <property type="entry name" value="SUMF_dom"/>
</dbReference>
<keyword evidence="2" id="KW-0732">Signal</keyword>
<accession>A0A2T5J875</accession>
<evidence type="ECO:0000256" key="1">
    <source>
        <dbReference type="SAM" id="MobiDB-lite"/>
    </source>
</evidence>
<evidence type="ECO:0000313" key="5">
    <source>
        <dbReference type="Proteomes" id="UP000244168"/>
    </source>
</evidence>
<evidence type="ECO:0000256" key="2">
    <source>
        <dbReference type="SAM" id="SignalP"/>
    </source>
</evidence>
<dbReference type="AlphaFoldDB" id="A0A2T5J875"/>
<dbReference type="RefSeq" id="WP_107829156.1">
    <property type="nucleotide sequence ID" value="NZ_CP160205.1"/>
</dbReference>
<sequence>MKITFSRCAFVLLGSGLLLGACSQKPQSEKTGMEYNNKYNGGFQYFKNTHPAPGPGLVPIEGGTFVLGGSAGEDVNYEYNNIRKRKSISTFYMDETEVSNRNWCEYLYWLQINFPQDRELYYNAVPDTLVWRRPLSYNEPYVENYLRHAAFQDYPVVGVSWKQAQDYCDWRTQRMNENILRQQGRLVGWKDMAKDSTKGKSDPFNTDMYLNGQYKGAGKDGKHMIVDLNPLAKKDSSGKTPHRAVRLEDGIIRAGYRLPTEAEWEYAALGLAGNTQFENIEEGKVYPWNGMGVRSPKAKTRGLILANFKRGGGDNAGVGGYLNDKADITAPVRSYAPNDFGLYNMAGNVNEWVQDTYRQTSFEESDDFNPFRGNEFTDKQYSDPVKGIYAKDKYGRPVKAPAKAYKKMTWAEMVAQQNGGQPVAAQTQQANGAKAAPAAAGSTPQALATAKSPLVGKPYNPDARGMNDTVNTTLYGVTTLVNDHSKVYKGGSWNDRIYWLNPASRRFMDEEESSAEIGFRCAMSNVGGPEINPQGKPEFSVKKAKRFNPKN</sequence>
<dbReference type="InterPro" id="IPR042095">
    <property type="entry name" value="SUMF_sf"/>
</dbReference>
<dbReference type="InterPro" id="IPR051043">
    <property type="entry name" value="Sulfatase_Mod_Factor_Kinase"/>
</dbReference>
<feature type="signal peptide" evidence="2">
    <location>
        <begin position="1"/>
        <end position="20"/>
    </location>
</feature>
<evidence type="ECO:0000313" key="4">
    <source>
        <dbReference type="EMBL" id="PTQ95655.1"/>
    </source>
</evidence>
<organism evidence="4 5">
    <name type="scientific">Mucilaginibacter yixingensis</name>
    <dbReference type="NCBI Taxonomy" id="1295612"/>
    <lineage>
        <taxon>Bacteria</taxon>
        <taxon>Pseudomonadati</taxon>
        <taxon>Bacteroidota</taxon>
        <taxon>Sphingobacteriia</taxon>
        <taxon>Sphingobacteriales</taxon>
        <taxon>Sphingobacteriaceae</taxon>
        <taxon>Mucilaginibacter</taxon>
    </lineage>
</organism>
<protein>
    <submittedName>
        <fullName evidence="4">Gliding motility-associated lipoprotein GldJ</fullName>
    </submittedName>
</protein>
<feature type="compositionally biased region" description="Basic residues" evidence="1">
    <location>
        <begin position="542"/>
        <end position="551"/>
    </location>
</feature>
<dbReference type="InterPro" id="IPR016187">
    <property type="entry name" value="CTDL_fold"/>
</dbReference>
<keyword evidence="4" id="KW-0449">Lipoprotein</keyword>
<keyword evidence="5" id="KW-1185">Reference proteome</keyword>
<dbReference type="Gene3D" id="3.90.1580.10">
    <property type="entry name" value="paralog of FGE (formylglycine-generating enzyme)"/>
    <property type="match status" value="1"/>
</dbReference>
<dbReference type="Pfam" id="PF03781">
    <property type="entry name" value="FGE-sulfatase"/>
    <property type="match status" value="1"/>
</dbReference>